<feature type="compositionally biased region" description="Polar residues" evidence="2">
    <location>
        <begin position="1011"/>
        <end position="1020"/>
    </location>
</feature>
<dbReference type="SMART" id="SM00568">
    <property type="entry name" value="GRAM"/>
    <property type="match status" value="2"/>
</dbReference>
<dbReference type="InterPro" id="IPR004182">
    <property type="entry name" value="GRAM"/>
</dbReference>
<dbReference type="InterPro" id="IPR002048">
    <property type="entry name" value="EF_hand_dom"/>
</dbReference>
<dbReference type="Pfam" id="PF00566">
    <property type="entry name" value="RabGAP-TBC"/>
    <property type="match status" value="1"/>
</dbReference>
<feature type="compositionally biased region" description="Basic residues" evidence="2">
    <location>
        <begin position="1172"/>
        <end position="1182"/>
    </location>
</feature>
<dbReference type="SMART" id="SM00164">
    <property type="entry name" value="TBC"/>
    <property type="match status" value="1"/>
</dbReference>
<feature type="compositionally biased region" description="Low complexity" evidence="2">
    <location>
        <begin position="1143"/>
        <end position="1155"/>
    </location>
</feature>
<dbReference type="PANTHER" id="PTHR47666">
    <property type="entry name" value="PROTEIN VASCULAR ASSOCIATED DEATH 1, CHLOROPLASTIC"/>
    <property type="match status" value="1"/>
</dbReference>
<evidence type="ECO:0000256" key="1">
    <source>
        <dbReference type="ARBA" id="ARBA00022737"/>
    </source>
</evidence>
<dbReference type="Gene3D" id="1.10.238.10">
    <property type="entry name" value="EF-hand"/>
    <property type="match status" value="1"/>
</dbReference>
<feature type="compositionally biased region" description="Low complexity" evidence="2">
    <location>
        <begin position="1025"/>
        <end position="1053"/>
    </location>
</feature>
<feature type="region of interest" description="Disordered" evidence="2">
    <location>
        <begin position="1011"/>
        <end position="1079"/>
    </location>
</feature>
<proteinExistence type="predicted"/>
<dbReference type="InterPro" id="IPR035969">
    <property type="entry name" value="Rab-GAP_TBC_sf"/>
</dbReference>
<protein>
    <submittedName>
        <fullName evidence="5">TBC1 domain family member 9</fullName>
    </submittedName>
</protein>
<dbReference type="Gene3D" id="2.30.29.30">
    <property type="entry name" value="Pleckstrin-homology domain (PH domain)/Phosphotyrosine-binding domain (PTB)"/>
    <property type="match status" value="2"/>
</dbReference>
<name>A0A8D8SNH1_9HEMI</name>
<evidence type="ECO:0000313" key="5">
    <source>
        <dbReference type="EMBL" id="CAG6673011.1"/>
    </source>
</evidence>
<feature type="domain" description="Rab-GAP TBC" evidence="3">
    <location>
        <begin position="472"/>
        <end position="665"/>
    </location>
</feature>
<evidence type="ECO:0000259" key="3">
    <source>
        <dbReference type="PROSITE" id="PS50086"/>
    </source>
</evidence>
<dbReference type="FunFam" id="1.10.8.270:FF:000002">
    <property type="entry name" value="TBC1 domain family member 9B"/>
    <property type="match status" value="1"/>
</dbReference>
<feature type="compositionally biased region" description="Basic and acidic residues" evidence="2">
    <location>
        <begin position="1070"/>
        <end position="1079"/>
    </location>
</feature>
<sequence>MWIKPKKIEPPIFSFWDDLETSLYFMLQKRKGHGEAITLQSKVIGTLDTLWNTKPPPFRILLHSPKHEDYYYTIAVATRKEDILKDWQWLQTNINIDLKAEEVDKLDFIISKVSSLAIDSNVFVVDSSDDERKQFQVTCSKFIELFDLHPEEKLINYYLCSYQPKGYRLPRPGYLYLSVNFLCFYSYVLGSEIKLVERWTNVIDLDYTRTSISVISKSNQLLYFNSFLDASKPHTLMKQLSDIKIKELISENYAFEEDKELSRKKSKKPILPLTRDLNARAESEACRILFRLPATEKLDGSISAQLYTPYNRSQVSGRMFISQNYVCFDSKVENLVSVVIPLRDVHTISLAEKDFDQKCIEISLHPKQYFSSDHSTTYVFYVEKDILLLHRKLDEFLTKHKLSALQVPKRNTGGSESPIEIQGPLLNVFKTEPINKSKEVVKDKNWELHFNKYKRGVSMYKTVEMTNLILLGVPDAKRREIWLTCSGALNEMLRDPNLYPAMVRRVRREGGVNSNLSLSCDEIERDLHRSLPEHPAFQSEIGINALRRVLTAYAAKNPQIGYCQAMNIVTSVFLIYTSEQEAFWLLVCLCESLLPDYYNTKVVGALIDQGVMNDLIREYLPNLHEKLQNMGMIRMISLSWFLTIFLSVFPFSCALNVIDCFFFDGAKVLFQVALAVLSKTESTLTKCRDDGEAMQALTDFLSGIYNGDDMLTVPMRDGKPVGRTIAVQALLGYAYNEYSQLSTLRIEHLRHKNRLKVVHKLEDGTGKNIVRSIKSQFFTENELQGLLNYIKEELLYYRRYNTGYDVSLAPYEAYKVDYGMFKAIMFTLCPWTMPGKHDDNNSLFLDMREDLAGRIFRFMDTDSDDCLNFKQVVDVLGLTCAAEEATRLKFLYTLHLPPLLTHDDIKFSVPVGDCNATEAQEACEFFQSEINAEDSTQPNSNLSLLRNIFFHQDTKLLPPMRQPHFISLWKTLHRILITHDKGEQEISEQLNKMVTLILELGKISNDFITSRSSRLSDSETPPQSPLNSSHLSPPLKPSSSSSSPSSSYQSNPPIRQPNQSSSKTNPSEPPIRDQIDNSDRLDILEERPIESNVTCDNISTACNRSEISLVSDQTNSKLSNNVNNVESFVKISEEECTKISEPSRSSRNTTTTSSSDVVQIHEVSHSTYSTPSKKKKEPRKGKSQLGEEKQDVILRLYQSIQAWDENTRVFAQQQIAFTIQIVFAFQIIPIE</sequence>
<dbReference type="AlphaFoldDB" id="A0A8D8SNH1"/>
<dbReference type="InterPro" id="IPR000195">
    <property type="entry name" value="Rab-GAP-TBC_dom"/>
</dbReference>
<dbReference type="PROSITE" id="PS50222">
    <property type="entry name" value="EF_HAND_2"/>
    <property type="match status" value="1"/>
</dbReference>
<dbReference type="GO" id="GO:0005509">
    <property type="term" value="F:calcium ion binding"/>
    <property type="evidence" value="ECO:0007669"/>
    <property type="project" value="InterPro"/>
</dbReference>
<dbReference type="InterPro" id="IPR011993">
    <property type="entry name" value="PH-like_dom_sf"/>
</dbReference>
<dbReference type="SUPFAM" id="SSF47923">
    <property type="entry name" value="Ypt/Rab-GAP domain of gyp1p"/>
    <property type="match status" value="2"/>
</dbReference>
<dbReference type="PANTHER" id="PTHR47666:SF1">
    <property type="entry name" value="PROTEIN VASCULAR ASSOCIATED DEATH 1, CHLOROPLASTIC"/>
    <property type="match status" value="1"/>
</dbReference>
<organism evidence="5">
    <name type="scientific">Cacopsylla melanoneura</name>
    <dbReference type="NCBI Taxonomy" id="428564"/>
    <lineage>
        <taxon>Eukaryota</taxon>
        <taxon>Metazoa</taxon>
        <taxon>Ecdysozoa</taxon>
        <taxon>Arthropoda</taxon>
        <taxon>Hexapoda</taxon>
        <taxon>Insecta</taxon>
        <taxon>Pterygota</taxon>
        <taxon>Neoptera</taxon>
        <taxon>Paraneoptera</taxon>
        <taxon>Hemiptera</taxon>
        <taxon>Sternorrhyncha</taxon>
        <taxon>Psylloidea</taxon>
        <taxon>Psyllidae</taxon>
        <taxon>Psyllinae</taxon>
        <taxon>Cacopsylla</taxon>
    </lineage>
</organism>
<dbReference type="EMBL" id="HBUF01230099">
    <property type="protein sequence ID" value="CAG6673011.1"/>
    <property type="molecule type" value="Transcribed_RNA"/>
</dbReference>
<keyword evidence="1" id="KW-0677">Repeat</keyword>
<evidence type="ECO:0000256" key="2">
    <source>
        <dbReference type="SAM" id="MobiDB-lite"/>
    </source>
</evidence>
<dbReference type="Gene3D" id="1.10.8.270">
    <property type="entry name" value="putative rabgap domain of human tbc1 domain family member 14 like domains"/>
    <property type="match status" value="1"/>
</dbReference>
<reference evidence="5" key="1">
    <citation type="submission" date="2021-05" db="EMBL/GenBank/DDBJ databases">
        <authorList>
            <person name="Alioto T."/>
            <person name="Alioto T."/>
            <person name="Gomez Garrido J."/>
        </authorList>
    </citation>
    <scope>NUCLEOTIDE SEQUENCE</scope>
</reference>
<evidence type="ECO:0000259" key="4">
    <source>
        <dbReference type="PROSITE" id="PS50222"/>
    </source>
</evidence>
<dbReference type="Gene3D" id="1.10.472.80">
    <property type="entry name" value="Ypt/Rab-GAP domain of gyp1p, domain 3"/>
    <property type="match status" value="1"/>
</dbReference>
<feature type="compositionally biased region" description="Polar residues" evidence="2">
    <location>
        <begin position="1056"/>
        <end position="1066"/>
    </location>
</feature>
<feature type="domain" description="EF-hand" evidence="4">
    <location>
        <begin position="847"/>
        <end position="882"/>
    </location>
</feature>
<dbReference type="Pfam" id="PF02893">
    <property type="entry name" value="GRAM"/>
    <property type="match status" value="2"/>
</dbReference>
<accession>A0A8D8SNH1</accession>
<feature type="region of interest" description="Disordered" evidence="2">
    <location>
        <begin position="1139"/>
        <end position="1186"/>
    </location>
</feature>
<dbReference type="PROSITE" id="PS50086">
    <property type="entry name" value="TBC_RABGAP"/>
    <property type="match status" value="1"/>
</dbReference>